<dbReference type="AlphaFoldDB" id="A0A0G1FI91"/>
<gene>
    <name evidence="1" type="ORF">UV68_C0002G0016</name>
</gene>
<organism evidence="1 2">
    <name type="scientific">Candidatus Collierbacteria bacterium GW2011_GWC2_43_12</name>
    <dbReference type="NCBI Taxonomy" id="1618390"/>
    <lineage>
        <taxon>Bacteria</taxon>
        <taxon>Candidatus Collieribacteriota</taxon>
    </lineage>
</organism>
<dbReference type="Proteomes" id="UP000033980">
    <property type="component" value="Unassembled WGS sequence"/>
</dbReference>
<evidence type="ECO:0000313" key="2">
    <source>
        <dbReference type="Proteomes" id="UP000033980"/>
    </source>
</evidence>
<reference evidence="1 2" key="1">
    <citation type="journal article" date="2015" name="Nature">
        <title>rRNA introns, odd ribosomes, and small enigmatic genomes across a large radiation of phyla.</title>
        <authorList>
            <person name="Brown C.T."/>
            <person name="Hug L.A."/>
            <person name="Thomas B.C."/>
            <person name="Sharon I."/>
            <person name="Castelle C.J."/>
            <person name="Singh A."/>
            <person name="Wilkins M.J."/>
            <person name="Williams K.H."/>
            <person name="Banfield J.F."/>
        </authorList>
    </citation>
    <scope>NUCLEOTIDE SEQUENCE [LARGE SCALE GENOMIC DNA]</scope>
</reference>
<name>A0A0G1FI91_9BACT</name>
<evidence type="ECO:0000313" key="1">
    <source>
        <dbReference type="EMBL" id="KKS94816.1"/>
    </source>
</evidence>
<dbReference type="EMBL" id="LCFK01000002">
    <property type="protein sequence ID" value="KKS94816.1"/>
    <property type="molecule type" value="Genomic_DNA"/>
</dbReference>
<comment type="caution">
    <text evidence="1">The sequence shown here is derived from an EMBL/GenBank/DDBJ whole genome shotgun (WGS) entry which is preliminary data.</text>
</comment>
<proteinExistence type="predicted"/>
<protein>
    <submittedName>
        <fullName evidence="1">Uncharacterized protein</fullName>
    </submittedName>
</protein>
<sequence length="64" mass="6976">MKNQSKEIPGAILTDEESKKFKNIIRSIYGVSISVKEATIIGSNLIQALELIQNSIQNEISGTA</sequence>
<accession>A0A0G1FI91</accession>